<dbReference type="InterPro" id="IPR036390">
    <property type="entry name" value="WH_DNA-bd_sf"/>
</dbReference>
<dbReference type="OrthoDB" id="9803030at2"/>
<sequence>MFFMSEKLSWEDLEIFFHVAESGGLSAAGRLTGLSPPTVGRRMLALEQRAGQSLFHRAQSG</sequence>
<dbReference type="PROSITE" id="PS50931">
    <property type="entry name" value="HTH_LYSR"/>
    <property type="match status" value="1"/>
</dbReference>
<evidence type="ECO:0000313" key="2">
    <source>
        <dbReference type="EMBL" id="TJZ81078.1"/>
    </source>
</evidence>
<dbReference type="InterPro" id="IPR000847">
    <property type="entry name" value="LysR_HTH_N"/>
</dbReference>
<evidence type="ECO:0000259" key="1">
    <source>
        <dbReference type="PROSITE" id="PS50931"/>
    </source>
</evidence>
<name>A0A4V5MSQ4_9RHOB</name>
<feature type="domain" description="HTH lysR-type" evidence="1">
    <location>
        <begin position="8"/>
        <end position="61"/>
    </location>
</feature>
<dbReference type="Proteomes" id="UP000306223">
    <property type="component" value="Unassembled WGS sequence"/>
</dbReference>
<accession>A0A4V5MSQ4</accession>
<dbReference type="Pfam" id="PF00126">
    <property type="entry name" value="HTH_1"/>
    <property type="match status" value="1"/>
</dbReference>
<dbReference type="Gene3D" id="1.10.10.10">
    <property type="entry name" value="Winged helix-like DNA-binding domain superfamily/Winged helix DNA-binding domain"/>
    <property type="match status" value="1"/>
</dbReference>
<dbReference type="InterPro" id="IPR036388">
    <property type="entry name" value="WH-like_DNA-bd_sf"/>
</dbReference>
<dbReference type="GO" id="GO:0003700">
    <property type="term" value="F:DNA-binding transcription factor activity"/>
    <property type="evidence" value="ECO:0007669"/>
    <property type="project" value="InterPro"/>
</dbReference>
<comment type="caution">
    <text evidence="2">The sequence shown here is derived from an EMBL/GenBank/DDBJ whole genome shotgun (WGS) entry which is preliminary data.</text>
</comment>
<proteinExistence type="predicted"/>
<dbReference type="EMBL" id="SUNH01000029">
    <property type="protein sequence ID" value="TJZ81078.1"/>
    <property type="molecule type" value="Genomic_DNA"/>
</dbReference>
<organism evidence="2 3">
    <name type="scientific">Paracoccus hibiscisoli</name>
    <dbReference type="NCBI Taxonomy" id="2023261"/>
    <lineage>
        <taxon>Bacteria</taxon>
        <taxon>Pseudomonadati</taxon>
        <taxon>Pseudomonadota</taxon>
        <taxon>Alphaproteobacteria</taxon>
        <taxon>Rhodobacterales</taxon>
        <taxon>Paracoccaceae</taxon>
        <taxon>Paracoccus</taxon>
    </lineage>
</organism>
<dbReference type="SUPFAM" id="SSF46785">
    <property type="entry name" value="Winged helix' DNA-binding domain"/>
    <property type="match status" value="1"/>
</dbReference>
<reference evidence="2 3" key="1">
    <citation type="submission" date="2019-04" db="EMBL/GenBank/DDBJ databases">
        <authorList>
            <person name="Li J."/>
        </authorList>
    </citation>
    <scope>NUCLEOTIDE SEQUENCE [LARGE SCALE GENOMIC DNA]</scope>
    <source>
        <strain evidence="2 3">CCTCC AB2016182</strain>
    </source>
</reference>
<gene>
    <name evidence="2" type="ORF">FA740_16420</name>
</gene>
<keyword evidence="3" id="KW-1185">Reference proteome</keyword>
<protein>
    <submittedName>
        <fullName evidence="2">LysR family transcriptional regulator</fullName>
    </submittedName>
</protein>
<dbReference type="AlphaFoldDB" id="A0A4V5MSQ4"/>
<evidence type="ECO:0000313" key="3">
    <source>
        <dbReference type="Proteomes" id="UP000306223"/>
    </source>
</evidence>